<reference evidence="2 3" key="1">
    <citation type="journal article" date="2008" name="J. Bacteriol.">
        <title>The genome of Heliobacterium modesticaldum, a phototrophic representative of the Firmicutes containing the simplest photosynthetic apparatus.</title>
        <authorList>
            <person name="Sattley W.M."/>
            <person name="Madigan M.T."/>
            <person name="Swingley W.D."/>
            <person name="Cheung P.C."/>
            <person name="Clocksin K.M."/>
            <person name="Conrad A.L."/>
            <person name="Dejesa L.C."/>
            <person name="Honchak B.M."/>
            <person name="Jung D.O."/>
            <person name="Karbach L.E."/>
            <person name="Kurdoglu A."/>
            <person name="Lahiri S."/>
            <person name="Mastrian S.D."/>
            <person name="Page L.E."/>
            <person name="Taylor H.L."/>
            <person name="Wang Z.T."/>
            <person name="Raymond J."/>
            <person name="Chen M."/>
            <person name="Blankenship R.E."/>
            <person name="Touchman J.W."/>
        </authorList>
    </citation>
    <scope>NUCLEOTIDE SEQUENCE [LARGE SCALE GENOMIC DNA]</scope>
    <source>
        <strain evidence="3">ATCC 51547 / Ice1</strain>
    </source>
</reference>
<evidence type="ECO:0000313" key="2">
    <source>
        <dbReference type="EMBL" id="ABZ84025.1"/>
    </source>
</evidence>
<name>B0TCJ9_HELMI</name>
<accession>B0TCJ9</accession>
<proteinExistence type="predicted"/>
<keyword evidence="3" id="KW-1185">Reference proteome</keyword>
<gene>
    <name evidence="2" type="ORF">HM1_1452</name>
</gene>
<dbReference type="Proteomes" id="UP000008550">
    <property type="component" value="Chromosome"/>
</dbReference>
<organism evidence="2 3">
    <name type="scientific">Heliobacterium modesticaldum (strain ATCC 51547 / Ice1)</name>
    <dbReference type="NCBI Taxonomy" id="498761"/>
    <lineage>
        <taxon>Bacteria</taxon>
        <taxon>Bacillati</taxon>
        <taxon>Bacillota</taxon>
        <taxon>Clostridia</taxon>
        <taxon>Eubacteriales</taxon>
        <taxon>Heliobacteriaceae</taxon>
        <taxon>Heliomicrobium</taxon>
    </lineage>
</organism>
<dbReference type="STRING" id="498761.HM1_1452"/>
<evidence type="ECO:0000313" key="3">
    <source>
        <dbReference type="Proteomes" id="UP000008550"/>
    </source>
</evidence>
<protein>
    <submittedName>
        <fullName evidence="2">Uncharacterized protein</fullName>
    </submittedName>
</protein>
<feature type="region of interest" description="Disordered" evidence="1">
    <location>
        <begin position="1"/>
        <end position="22"/>
    </location>
</feature>
<dbReference type="KEGG" id="hmo:HM1_1452"/>
<dbReference type="AlphaFoldDB" id="B0TCJ9"/>
<evidence type="ECO:0000256" key="1">
    <source>
        <dbReference type="SAM" id="MobiDB-lite"/>
    </source>
</evidence>
<sequence length="51" mass="6058">MLKKAEERKLAQAKRLGHRACSQGTSFSGFWMAADWKHIVRVLFLWYLIDY</sequence>
<feature type="compositionally biased region" description="Basic and acidic residues" evidence="1">
    <location>
        <begin position="1"/>
        <end position="10"/>
    </location>
</feature>
<dbReference type="EMBL" id="CP000930">
    <property type="protein sequence ID" value="ABZ84025.1"/>
    <property type="molecule type" value="Genomic_DNA"/>
</dbReference>
<dbReference type="HOGENOM" id="CLU_3099547_0_0_9"/>